<sequence>MKYLLILAAALLAALFGLSRLSARPPDRLGPVDGRLMDCPDADNCVSSEAGNPDRRVAPLAASGPVDEAMARLAEVVGSMEGGKVAEVRGNYLHAVFTSRLWRFRDDLECLYDRGTGRVEVRSASRVGYSDFGVNRKRVERLREMLNGR</sequence>
<accession>A0ABV4K115</accession>
<keyword evidence="2" id="KW-1185">Reference proteome</keyword>
<gene>
    <name evidence="1" type="ORF">AB6M95_07765</name>
</gene>
<dbReference type="Proteomes" id="UP001568698">
    <property type="component" value="Unassembled WGS sequence"/>
</dbReference>
<name>A0ABV4K115_9BACT</name>
<reference evidence="1 2" key="1">
    <citation type="submission" date="2024-08" db="EMBL/GenBank/DDBJ databases">
        <title>Sulfate-reducing bacteria isolated from formation water of the oil field in Kazakhstan and description of Pseudodesulfovibrio sp.</title>
        <authorList>
            <person name="Bidzhieva S.K."/>
            <person name="Tourova T.P."/>
            <person name="Grouzdev D.S."/>
            <person name="Beletsky A.V."/>
            <person name="Sokolova D.S."/>
            <person name="Samigullina S.R."/>
            <person name="Poltaraus A.B."/>
            <person name="Avtukh A.N."/>
            <person name="Tereshina V.M."/>
            <person name="Zhaparov N.S."/>
            <person name="Mardanov A.V."/>
            <person name="Nazina T.N."/>
        </authorList>
    </citation>
    <scope>NUCLEOTIDE SEQUENCE [LARGE SCALE GENOMIC DNA]</scope>
    <source>
        <strain evidence="1 2">9FUS</strain>
    </source>
</reference>
<organism evidence="1 2">
    <name type="scientific">Pseudodesulfovibrio karagichevae</name>
    <dbReference type="NCBI Taxonomy" id="3239305"/>
    <lineage>
        <taxon>Bacteria</taxon>
        <taxon>Pseudomonadati</taxon>
        <taxon>Thermodesulfobacteriota</taxon>
        <taxon>Desulfovibrionia</taxon>
        <taxon>Desulfovibrionales</taxon>
        <taxon>Desulfovibrionaceae</taxon>
    </lineage>
</organism>
<dbReference type="PIRSF" id="PIRSF026426">
    <property type="entry name" value="DUF1499"/>
    <property type="match status" value="1"/>
</dbReference>
<dbReference type="PANTHER" id="PTHR34801:SF6">
    <property type="entry name" value="SLL1620 PROTEIN"/>
    <property type="match status" value="1"/>
</dbReference>
<dbReference type="RefSeq" id="WP_371386165.1">
    <property type="nucleotide sequence ID" value="NZ_JBGLYH010000016.1"/>
</dbReference>
<proteinExistence type="predicted"/>
<dbReference type="EMBL" id="JBGLYH010000016">
    <property type="protein sequence ID" value="MEZ7196639.1"/>
    <property type="molecule type" value="Genomic_DNA"/>
</dbReference>
<dbReference type="PANTHER" id="PTHR34801">
    <property type="entry name" value="EXPRESSED PROTEIN"/>
    <property type="match status" value="1"/>
</dbReference>
<dbReference type="Pfam" id="PF07386">
    <property type="entry name" value="DUF1499"/>
    <property type="match status" value="1"/>
</dbReference>
<protein>
    <submittedName>
        <fullName evidence="1">DUF1499 domain-containing protein</fullName>
    </submittedName>
</protein>
<evidence type="ECO:0000313" key="1">
    <source>
        <dbReference type="EMBL" id="MEZ7196639.1"/>
    </source>
</evidence>
<evidence type="ECO:0000313" key="2">
    <source>
        <dbReference type="Proteomes" id="UP001568698"/>
    </source>
</evidence>
<comment type="caution">
    <text evidence="1">The sequence shown here is derived from an EMBL/GenBank/DDBJ whole genome shotgun (WGS) entry which is preliminary data.</text>
</comment>
<dbReference type="InterPro" id="IPR010865">
    <property type="entry name" value="DUF1499"/>
</dbReference>